<evidence type="ECO:0000313" key="11">
    <source>
        <dbReference type="EMBL" id="MFD2871245.1"/>
    </source>
</evidence>
<dbReference type="InterPro" id="IPR001610">
    <property type="entry name" value="PAC"/>
</dbReference>
<dbReference type="RefSeq" id="WP_377181738.1">
    <property type="nucleotide sequence ID" value="NZ_JBHUPD010000001.1"/>
</dbReference>
<dbReference type="Pfam" id="PF02518">
    <property type="entry name" value="HATPase_c"/>
    <property type="match status" value="1"/>
</dbReference>
<dbReference type="CDD" id="cd00130">
    <property type="entry name" value="PAS"/>
    <property type="match status" value="3"/>
</dbReference>
<dbReference type="InterPro" id="IPR004358">
    <property type="entry name" value="Sig_transdc_His_kin-like_C"/>
</dbReference>
<protein>
    <recommendedName>
        <fullName evidence="2">histidine kinase</fullName>
        <ecNumber evidence="2">2.7.13.3</ecNumber>
    </recommendedName>
</protein>
<feature type="coiled-coil region" evidence="7">
    <location>
        <begin position="396"/>
        <end position="427"/>
    </location>
</feature>
<dbReference type="Pfam" id="PF13426">
    <property type="entry name" value="PAS_9"/>
    <property type="match status" value="1"/>
</dbReference>
<proteinExistence type="predicted"/>
<dbReference type="PRINTS" id="PR00344">
    <property type="entry name" value="BCTRLSENSOR"/>
</dbReference>
<dbReference type="SMART" id="SM00091">
    <property type="entry name" value="PAS"/>
    <property type="match status" value="3"/>
</dbReference>
<comment type="catalytic activity">
    <reaction evidence="1">
        <text>ATP + protein L-histidine = ADP + protein N-phospho-L-histidine.</text>
        <dbReference type="EC" id="2.7.13.3"/>
    </reaction>
</comment>
<name>A0ABW5Y7J7_9SPHI</name>
<dbReference type="PROSITE" id="PS50112">
    <property type="entry name" value="PAS"/>
    <property type="match status" value="3"/>
</dbReference>
<feature type="domain" description="Histidine kinase" evidence="8">
    <location>
        <begin position="434"/>
        <end position="647"/>
    </location>
</feature>
<dbReference type="InterPro" id="IPR005467">
    <property type="entry name" value="His_kinase_dom"/>
</dbReference>
<accession>A0ABW5Y7J7</accession>
<organism evidence="11 12">
    <name type="scientific">Mucilaginibacter ximonensis</name>
    <dbReference type="NCBI Taxonomy" id="538021"/>
    <lineage>
        <taxon>Bacteria</taxon>
        <taxon>Pseudomonadati</taxon>
        <taxon>Bacteroidota</taxon>
        <taxon>Sphingobacteriia</taxon>
        <taxon>Sphingobacteriales</taxon>
        <taxon>Sphingobacteriaceae</taxon>
        <taxon>Mucilaginibacter</taxon>
    </lineage>
</organism>
<evidence type="ECO:0000256" key="4">
    <source>
        <dbReference type="ARBA" id="ARBA00022679"/>
    </source>
</evidence>
<keyword evidence="7" id="KW-0175">Coiled coil</keyword>
<feature type="domain" description="PAS" evidence="9">
    <location>
        <begin position="32"/>
        <end position="89"/>
    </location>
</feature>
<dbReference type="EMBL" id="JBHUPD010000001">
    <property type="protein sequence ID" value="MFD2871245.1"/>
    <property type="molecule type" value="Genomic_DNA"/>
</dbReference>
<dbReference type="SUPFAM" id="SSF55785">
    <property type="entry name" value="PYP-like sensor domain (PAS domain)"/>
    <property type="match status" value="3"/>
</dbReference>
<dbReference type="NCBIfam" id="TIGR00229">
    <property type="entry name" value="sensory_box"/>
    <property type="match status" value="3"/>
</dbReference>
<keyword evidence="12" id="KW-1185">Reference proteome</keyword>
<dbReference type="Gene3D" id="3.30.565.10">
    <property type="entry name" value="Histidine kinase-like ATPase, C-terminal domain"/>
    <property type="match status" value="1"/>
</dbReference>
<dbReference type="InterPro" id="IPR003594">
    <property type="entry name" value="HATPase_dom"/>
</dbReference>
<dbReference type="SMART" id="SM00388">
    <property type="entry name" value="HisKA"/>
    <property type="match status" value="1"/>
</dbReference>
<reference evidence="12" key="1">
    <citation type="journal article" date="2019" name="Int. J. Syst. Evol. Microbiol.">
        <title>The Global Catalogue of Microorganisms (GCM) 10K type strain sequencing project: providing services to taxonomists for standard genome sequencing and annotation.</title>
        <authorList>
            <consortium name="The Broad Institute Genomics Platform"/>
            <consortium name="The Broad Institute Genome Sequencing Center for Infectious Disease"/>
            <person name="Wu L."/>
            <person name="Ma J."/>
        </authorList>
    </citation>
    <scope>NUCLEOTIDE SEQUENCE [LARGE SCALE GENOMIC DNA]</scope>
    <source>
        <strain evidence="12">KCTC 22437</strain>
    </source>
</reference>
<dbReference type="InterPro" id="IPR050351">
    <property type="entry name" value="BphY/WalK/GraS-like"/>
</dbReference>
<dbReference type="SMART" id="SM00086">
    <property type="entry name" value="PAC"/>
    <property type="match status" value="2"/>
</dbReference>
<evidence type="ECO:0000259" key="10">
    <source>
        <dbReference type="PROSITE" id="PS50113"/>
    </source>
</evidence>
<dbReference type="InterPro" id="IPR000700">
    <property type="entry name" value="PAS-assoc_C"/>
</dbReference>
<comment type="caution">
    <text evidence="11">The sequence shown here is derived from an EMBL/GenBank/DDBJ whole genome shotgun (WGS) entry which is preliminary data.</text>
</comment>
<dbReference type="Proteomes" id="UP001597557">
    <property type="component" value="Unassembled WGS sequence"/>
</dbReference>
<keyword evidence="3" id="KW-0597">Phosphoprotein</keyword>
<dbReference type="PROSITE" id="PS50113">
    <property type="entry name" value="PAC"/>
    <property type="match status" value="1"/>
</dbReference>
<dbReference type="InterPro" id="IPR013656">
    <property type="entry name" value="PAS_4"/>
</dbReference>
<dbReference type="PROSITE" id="PS50109">
    <property type="entry name" value="HIS_KIN"/>
    <property type="match status" value="1"/>
</dbReference>
<evidence type="ECO:0000256" key="3">
    <source>
        <dbReference type="ARBA" id="ARBA00022553"/>
    </source>
</evidence>
<dbReference type="Pfam" id="PF00512">
    <property type="entry name" value="HisKA"/>
    <property type="match status" value="1"/>
</dbReference>
<dbReference type="EC" id="2.7.13.3" evidence="2"/>
<dbReference type="CDD" id="cd00082">
    <property type="entry name" value="HisKA"/>
    <property type="match status" value="1"/>
</dbReference>
<dbReference type="SUPFAM" id="SSF47384">
    <property type="entry name" value="Homodimeric domain of signal transducing histidine kinase"/>
    <property type="match status" value="1"/>
</dbReference>
<dbReference type="InterPro" id="IPR036097">
    <property type="entry name" value="HisK_dim/P_sf"/>
</dbReference>
<keyword evidence="5" id="KW-0418">Kinase</keyword>
<dbReference type="InterPro" id="IPR036890">
    <property type="entry name" value="HATPase_C_sf"/>
</dbReference>
<dbReference type="SUPFAM" id="SSF55874">
    <property type="entry name" value="ATPase domain of HSP90 chaperone/DNA topoisomerase II/histidine kinase"/>
    <property type="match status" value="1"/>
</dbReference>
<sequence>MLSKKNDCVPLSQNFDDRLFRLLVASIRDCAIFMTDPNGYIVSWNQGAQNIHGYSEDEIVGRHISIFYTELDNKANEWSRNLNMALKNGSRESKGWRVRKDGSVFWAQATFTTVYNDQGHLIGFSKMTRDLTLEKEKEELKEERNAELEKRVAENTEQILANEIKFRKLIESSHDGITLLDKNLNVLFRSYSAERISGWSNEDRVGHEVYDTVHPQDSAGLKQVLAEVLQSPAKSVITSYRVKHKKGYYIWIEAMFTNWLKDENIQAIVCNFRDITTRVTYEDELKAKNKQIENILNSMADGFVALDKDFCFTYANKRIGEMTGRNPADLIGKYVFTEFPEAVGSATQKAFNTAVAKKKYVCHEDYYAPLSLWQENHVYPLADGGLTVFVRDISARKKADQQIKQLNENLEKKVIERTKQLEAANQELESFSYSVSHDLRAPLRAVNGYAVMLKEEFQDKLGEEGNRVINVITHNARLMGQLIDDLLGFSRMSRKEMVGIKVDMDALFKVCVREVMQQQPVVAQMVIHKLLPCYGDVNLLRQVILNLVGNAIKYSSKADDPIVEIGCIKDTDKRIYYVKDNGVGFDMKYSKKLFGVFQRLHSAQEFEGTGVGLALAKRIIEKHGGNIWAESAPGEGATFYFSMPVKLNKDER</sequence>
<dbReference type="PANTHER" id="PTHR42878">
    <property type="entry name" value="TWO-COMPONENT HISTIDINE KINASE"/>
    <property type="match status" value="1"/>
</dbReference>
<evidence type="ECO:0000256" key="7">
    <source>
        <dbReference type="SAM" id="Coils"/>
    </source>
</evidence>
<feature type="domain" description="PAS" evidence="9">
    <location>
        <begin position="288"/>
        <end position="339"/>
    </location>
</feature>
<dbReference type="Pfam" id="PF08448">
    <property type="entry name" value="PAS_4"/>
    <property type="match status" value="1"/>
</dbReference>
<feature type="domain" description="PAC" evidence="10">
    <location>
        <begin position="91"/>
        <end position="143"/>
    </location>
</feature>
<dbReference type="Gene3D" id="3.30.450.20">
    <property type="entry name" value="PAS domain"/>
    <property type="match status" value="3"/>
</dbReference>
<dbReference type="InterPro" id="IPR000014">
    <property type="entry name" value="PAS"/>
</dbReference>
<dbReference type="SMART" id="SM00387">
    <property type="entry name" value="HATPase_c"/>
    <property type="match status" value="1"/>
</dbReference>
<dbReference type="InterPro" id="IPR013767">
    <property type="entry name" value="PAS_fold"/>
</dbReference>
<evidence type="ECO:0000313" key="12">
    <source>
        <dbReference type="Proteomes" id="UP001597557"/>
    </source>
</evidence>
<dbReference type="Gene3D" id="1.10.287.130">
    <property type="match status" value="1"/>
</dbReference>
<evidence type="ECO:0000256" key="2">
    <source>
        <dbReference type="ARBA" id="ARBA00012438"/>
    </source>
</evidence>
<gene>
    <name evidence="11" type="ORF">ACFS5N_02120</name>
</gene>
<evidence type="ECO:0000256" key="1">
    <source>
        <dbReference type="ARBA" id="ARBA00000085"/>
    </source>
</evidence>
<evidence type="ECO:0000256" key="5">
    <source>
        <dbReference type="ARBA" id="ARBA00022777"/>
    </source>
</evidence>
<evidence type="ECO:0000256" key="6">
    <source>
        <dbReference type="ARBA" id="ARBA00023136"/>
    </source>
</evidence>
<feature type="coiled-coil region" evidence="7">
    <location>
        <begin position="130"/>
        <end position="158"/>
    </location>
</feature>
<dbReference type="InterPro" id="IPR035965">
    <property type="entry name" value="PAS-like_dom_sf"/>
</dbReference>
<keyword evidence="4" id="KW-0808">Transferase</keyword>
<keyword evidence="6" id="KW-0472">Membrane</keyword>
<dbReference type="PANTHER" id="PTHR42878:SF15">
    <property type="entry name" value="BACTERIOPHYTOCHROME"/>
    <property type="match status" value="1"/>
</dbReference>
<evidence type="ECO:0000259" key="8">
    <source>
        <dbReference type="PROSITE" id="PS50109"/>
    </source>
</evidence>
<evidence type="ECO:0000259" key="9">
    <source>
        <dbReference type="PROSITE" id="PS50112"/>
    </source>
</evidence>
<dbReference type="InterPro" id="IPR003661">
    <property type="entry name" value="HisK_dim/P_dom"/>
</dbReference>
<feature type="domain" description="PAS" evidence="9">
    <location>
        <begin position="162"/>
        <end position="232"/>
    </location>
</feature>
<dbReference type="Pfam" id="PF00989">
    <property type="entry name" value="PAS"/>
    <property type="match status" value="1"/>
</dbReference>